<dbReference type="GO" id="GO:0043565">
    <property type="term" value="F:sequence-specific DNA binding"/>
    <property type="evidence" value="ECO:0007669"/>
    <property type="project" value="InterPro"/>
</dbReference>
<evidence type="ECO:0000313" key="5">
    <source>
        <dbReference type="EMBL" id="GGG24237.1"/>
    </source>
</evidence>
<evidence type="ECO:0000259" key="4">
    <source>
        <dbReference type="PROSITE" id="PS01124"/>
    </source>
</evidence>
<dbReference type="PANTHER" id="PTHR43280">
    <property type="entry name" value="ARAC-FAMILY TRANSCRIPTIONAL REGULATOR"/>
    <property type="match status" value="1"/>
</dbReference>
<reference evidence="5" key="2">
    <citation type="submission" date="2020-09" db="EMBL/GenBank/DDBJ databases">
        <authorList>
            <person name="Sun Q."/>
            <person name="Zhou Y."/>
        </authorList>
    </citation>
    <scope>NUCLEOTIDE SEQUENCE</scope>
    <source>
        <strain evidence="5">CGMCC 1.12987</strain>
    </source>
</reference>
<proteinExistence type="predicted"/>
<sequence length="278" mass="32024">MAAYSENDPNWEEEGVKPDFYRFVFTQKGSAWLKMGGKEYVSEPGQLYILPAGVKQTYGTLGEESFGRYWCHFRANLGDMQLLEVLKLPVYVSVDDEDFVKSLYIKMITALKERTLTSGLRLKAALLELLSYYLDRCDFVKSAGGDREDLSKLDNVLQYIENHLDSPIHIEELARLAYLHPNYFIEFFKSMVGSPPIQYVNQRRLERAKHLLEHSDEHVACIAKQVGMQNHYLSRMFKIYTGLTPSRYRKIYRNTYMDKTSPDKRMASLPAGNEVGGG</sequence>
<feature type="domain" description="HTH araC/xylS-type" evidence="4">
    <location>
        <begin position="154"/>
        <end position="251"/>
    </location>
</feature>
<dbReference type="Proteomes" id="UP000644756">
    <property type="component" value="Unassembled WGS sequence"/>
</dbReference>
<keyword evidence="2" id="KW-0238">DNA-binding</keyword>
<evidence type="ECO:0000256" key="3">
    <source>
        <dbReference type="ARBA" id="ARBA00023163"/>
    </source>
</evidence>
<dbReference type="InterPro" id="IPR018060">
    <property type="entry name" value="HTH_AraC"/>
</dbReference>
<dbReference type="Pfam" id="PF12833">
    <property type="entry name" value="HTH_18"/>
    <property type="match status" value="1"/>
</dbReference>
<dbReference type="Pfam" id="PF02311">
    <property type="entry name" value="AraC_binding"/>
    <property type="match status" value="1"/>
</dbReference>
<comment type="caution">
    <text evidence="5">The sequence shown here is derived from an EMBL/GenBank/DDBJ whole genome shotgun (WGS) entry which is preliminary data.</text>
</comment>
<dbReference type="PANTHER" id="PTHR43280:SF28">
    <property type="entry name" value="HTH-TYPE TRANSCRIPTIONAL ACTIVATOR RHAS"/>
    <property type="match status" value="1"/>
</dbReference>
<protein>
    <submittedName>
        <fullName evidence="5">AraC family transcriptional regulator</fullName>
    </submittedName>
</protein>
<reference evidence="5" key="1">
    <citation type="journal article" date="2014" name="Int. J. Syst. Evol. Microbiol.">
        <title>Complete genome sequence of Corynebacterium casei LMG S-19264T (=DSM 44701T), isolated from a smear-ripened cheese.</title>
        <authorList>
            <consortium name="US DOE Joint Genome Institute (JGI-PGF)"/>
            <person name="Walter F."/>
            <person name="Albersmeier A."/>
            <person name="Kalinowski J."/>
            <person name="Ruckert C."/>
        </authorList>
    </citation>
    <scope>NUCLEOTIDE SEQUENCE</scope>
    <source>
        <strain evidence="5">CGMCC 1.12987</strain>
    </source>
</reference>
<name>A0A917LH70_9BACL</name>
<accession>A0A917LH70</accession>
<organism evidence="5 6">
    <name type="scientific">Paenibacillus abyssi</name>
    <dbReference type="NCBI Taxonomy" id="1340531"/>
    <lineage>
        <taxon>Bacteria</taxon>
        <taxon>Bacillati</taxon>
        <taxon>Bacillota</taxon>
        <taxon>Bacilli</taxon>
        <taxon>Bacillales</taxon>
        <taxon>Paenibacillaceae</taxon>
        <taxon>Paenibacillus</taxon>
    </lineage>
</organism>
<dbReference type="GO" id="GO:0003700">
    <property type="term" value="F:DNA-binding transcription factor activity"/>
    <property type="evidence" value="ECO:0007669"/>
    <property type="project" value="InterPro"/>
</dbReference>
<gene>
    <name evidence="5" type="ORF">GCM10010916_45970</name>
</gene>
<evidence type="ECO:0000313" key="6">
    <source>
        <dbReference type="Proteomes" id="UP000644756"/>
    </source>
</evidence>
<dbReference type="SUPFAM" id="SSF46689">
    <property type="entry name" value="Homeodomain-like"/>
    <property type="match status" value="2"/>
</dbReference>
<dbReference type="Gene3D" id="1.10.10.60">
    <property type="entry name" value="Homeodomain-like"/>
    <property type="match status" value="2"/>
</dbReference>
<dbReference type="Gene3D" id="2.60.120.280">
    <property type="entry name" value="Regulatory protein AraC"/>
    <property type="match status" value="1"/>
</dbReference>
<dbReference type="SMART" id="SM00342">
    <property type="entry name" value="HTH_ARAC"/>
    <property type="match status" value="1"/>
</dbReference>
<dbReference type="InterPro" id="IPR009057">
    <property type="entry name" value="Homeodomain-like_sf"/>
</dbReference>
<keyword evidence="1" id="KW-0805">Transcription regulation</keyword>
<dbReference type="AlphaFoldDB" id="A0A917LH70"/>
<dbReference type="InterPro" id="IPR003313">
    <property type="entry name" value="AraC-bd"/>
</dbReference>
<evidence type="ECO:0000256" key="2">
    <source>
        <dbReference type="ARBA" id="ARBA00023125"/>
    </source>
</evidence>
<dbReference type="SUPFAM" id="SSF51215">
    <property type="entry name" value="Regulatory protein AraC"/>
    <property type="match status" value="1"/>
</dbReference>
<keyword evidence="3" id="KW-0804">Transcription</keyword>
<evidence type="ECO:0000256" key="1">
    <source>
        <dbReference type="ARBA" id="ARBA00023015"/>
    </source>
</evidence>
<dbReference type="PROSITE" id="PS01124">
    <property type="entry name" value="HTH_ARAC_FAMILY_2"/>
    <property type="match status" value="1"/>
</dbReference>
<dbReference type="InterPro" id="IPR037923">
    <property type="entry name" value="HTH-like"/>
</dbReference>
<keyword evidence="6" id="KW-1185">Reference proteome</keyword>
<dbReference type="EMBL" id="BMGR01000020">
    <property type="protein sequence ID" value="GGG24237.1"/>
    <property type="molecule type" value="Genomic_DNA"/>
</dbReference>